<dbReference type="InterPro" id="IPR038601">
    <property type="entry name" value="MttB-like_sf"/>
</dbReference>
<keyword evidence="2 4" id="KW-0489">Methyltransferase</keyword>
<evidence type="ECO:0000256" key="2">
    <source>
        <dbReference type="ARBA" id="ARBA00022603"/>
    </source>
</evidence>
<comment type="caution">
    <text evidence="4">The sequence shown here is derived from an EMBL/GenBank/DDBJ whole genome shotgun (WGS) entry which is preliminary data.</text>
</comment>
<dbReference type="Pfam" id="PF06253">
    <property type="entry name" value="MTTB"/>
    <property type="match status" value="1"/>
</dbReference>
<dbReference type="Gene3D" id="3.20.20.480">
    <property type="entry name" value="Trimethylamine methyltransferase-like"/>
    <property type="match status" value="1"/>
</dbReference>
<accession>A0A9D2HM30</accession>
<name>A0A9D2HM30_9BACT</name>
<organism evidence="4 5">
    <name type="scientific">Candidatus Desulfovibrio intestinavium</name>
    <dbReference type="NCBI Taxonomy" id="2838534"/>
    <lineage>
        <taxon>Bacteria</taxon>
        <taxon>Pseudomonadati</taxon>
        <taxon>Thermodesulfobacteriota</taxon>
        <taxon>Desulfovibrionia</taxon>
        <taxon>Desulfovibrionales</taxon>
        <taxon>Desulfovibrionaceae</taxon>
        <taxon>Desulfovibrio</taxon>
    </lineage>
</organism>
<reference evidence="4" key="1">
    <citation type="journal article" date="2021" name="PeerJ">
        <title>Extensive microbial diversity within the chicken gut microbiome revealed by metagenomics and culture.</title>
        <authorList>
            <person name="Gilroy R."/>
            <person name="Ravi A."/>
            <person name="Getino M."/>
            <person name="Pursley I."/>
            <person name="Horton D.L."/>
            <person name="Alikhan N.F."/>
            <person name="Baker D."/>
            <person name="Gharbi K."/>
            <person name="Hall N."/>
            <person name="Watson M."/>
            <person name="Adriaenssens E.M."/>
            <person name="Foster-Nyarko E."/>
            <person name="Jarju S."/>
            <person name="Secka A."/>
            <person name="Antonio M."/>
            <person name="Oren A."/>
            <person name="Chaudhuri R.R."/>
            <person name="La Ragione R."/>
            <person name="Hildebrand F."/>
            <person name="Pallen M.J."/>
        </authorList>
    </citation>
    <scope>NUCLEOTIDE SEQUENCE</scope>
    <source>
        <strain evidence="4">5032</strain>
    </source>
</reference>
<keyword evidence="3" id="KW-0808">Transferase</keyword>
<proteinExistence type="inferred from homology"/>
<evidence type="ECO:0000256" key="1">
    <source>
        <dbReference type="ARBA" id="ARBA00007137"/>
    </source>
</evidence>
<dbReference type="InterPro" id="IPR010426">
    <property type="entry name" value="MTTB_MeTrfase"/>
</dbReference>
<evidence type="ECO:0000256" key="3">
    <source>
        <dbReference type="ARBA" id="ARBA00022679"/>
    </source>
</evidence>
<evidence type="ECO:0000313" key="5">
    <source>
        <dbReference type="Proteomes" id="UP000823821"/>
    </source>
</evidence>
<dbReference type="AlphaFoldDB" id="A0A9D2HM30"/>
<dbReference type="GO" id="GO:0032259">
    <property type="term" value="P:methylation"/>
    <property type="evidence" value="ECO:0007669"/>
    <property type="project" value="UniProtKB-KW"/>
</dbReference>
<gene>
    <name evidence="4" type="ORF">H9784_07620</name>
</gene>
<comment type="similarity">
    <text evidence="1">Belongs to the trimethylamine methyltransferase family.</text>
</comment>
<protein>
    <submittedName>
        <fullName evidence="4">Trimethylamine methyltransferase family protein</fullName>
    </submittedName>
</protein>
<dbReference type="GO" id="GO:0015948">
    <property type="term" value="P:methanogenesis"/>
    <property type="evidence" value="ECO:0007669"/>
    <property type="project" value="InterPro"/>
</dbReference>
<dbReference type="GO" id="GO:0008168">
    <property type="term" value="F:methyltransferase activity"/>
    <property type="evidence" value="ECO:0007669"/>
    <property type="project" value="UniProtKB-KW"/>
</dbReference>
<sequence length="478" mass="52744">MICFNREFKVLTDSQLQRVHTLSLEVLERKGVLFHSEDARRILERHGARVDGECVRLSPALVDAAIAQCPPRFLWQARDSRKSLLVGDGQDEVFVMQDHGPVFVQERNGQRRLGTLEDVVNFYKLGQTSAVTTIVGQCTVDPHELDDSPCKHTRITHELLRHTDKPILSWPQMSNRHTQDIFDMVEMVMGAGYLSRNHFLTASVCALSPLQYAQESADTIIAYARAGQPVLLLTAPMNGVSAPIGDIAALVMQNSEILAGLVLAQAVAPGIPVIYGIGTYASDLRTGAFVTGSPDSKLVDRAALQLAQTLYHLPTRFMAGNTDAKIPDIQAGYETMQNYVLLLMGGTHMINECLGILDGMMAVSYEKYIIDEELLRRTDRMMRGLDTGEAAFDISDLLDTPHGESFLMQESTLAACGHQWLPEVSCWSSYDAWEADGRPDILDRAADLCAERLREAPDNLLGNDVNQALAAFVERASA</sequence>
<reference evidence="4" key="2">
    <citation type="submission" date="2021-04" db="EMBL/GenBank/DDBJ databases">
        <authorList>
            <person name="Gilroy R."/>
        </authorList>
    </citation>
    <scope>NUCLEOTIDE SEQUENCE</scope>
    <source>
        <strain evidence="4">5032</strain>
    </source>
</reference>
<dbReference type="Proteomes" id="UP000823821">
    <property type="component" value="Unassembled WGS sequence"/>
</dbReference>
<dbReference type="EMBL" id="DWZD01000042">
    <property type="protein sequence ID" value="HJA79415.1"/>
    <property type="molecule type" value="Genomic_DNA"/>
</dbReference>
<evidence type="ECO:0000313" key="4">
    <source>
        <dbReference type="EMBL" id="HJA79415.1"/>
    </source>
</evidence>